<dbReference type="InterPro" id="IPR055708">
    <property type="entry name" value="DUF7284"/>
</dbReference>
<evidence type="ECO:0000313" key="1">
    <source>
        <dbReference type="EMBL" id="ELY39101.1"/>
    </source>
</evidence>
<sequence length="73" mass="7837">MLYGSDSQSESDSGASGLADWIASDLETAFADELEAIDETHGDDSERDEAITVLLADEVSTDDVTITVQTWQP</sequence>
<dbReference type="RefSeq" id="WP_006090868.1">
    <property type="nucleotide sequence ID" value="NZ_AOHW01000038.1"/>
</dbReference>
<protein>
    <submittedName>
        <fullName evidence="1">Uncharacterized protein</fullName>
    </submittedName>
</protein>
<accession>L9VPX9</accession>
<keyword evidence="2" id="KW-1185">Reference proteome</keyword>
<dbReference type="eggNOG" id="arCOG06291">
    <property type="taxonomic scope" value="Archaea"/>
</dbReference>
<evidence type="ECO:0000313" key="2">
    <source>
        <dbReference type="Proteomes" id="UP000011599"/>
    </source>
</evidence>
<reference evidence="1 2" key="1">
    <citation type="journal article" date="2014" name="PLoS Genet.">
        <title>Phylogenetically driven sequencing of extremely halophilic archaea reveals strategies for static and dynamic osmo-response.</title>
        <authorList>
            <person name="Becker E.A."/>
            <person name="Seitzer P.M."/>
            <person name="Tritt A."/>
            <person name="Larsen D."/>
            <person name="Krusor M."/>
            <person name="Yao A.I."/>
            <person name="Wu D."/>
            <person name="Madern D."/>
            <person name="Eisen J.A."/>
            <person name="Darling A.E."/>
            <person name="Facciotti M.T."/>
        </authorList>
    </citation>
    <scope>NUCLEOTIDE SEQUENCE [LARGE SCALE GENOMIC DNA]</scope>
    <source>
        <strain evidence="1 2">GA33</strain>
    </source>
</reference>
<comment type="caution">
    <text evidence="1">The sequence shown here is derived from an EMBL/GenBank/DDBJ whole genome shotgun (WGS) entry which is preliminary data.</text>
</comment>
<gene>
    <name evidence="1" type="ORF">C496_14627</name>
</gene>
<organism evidence="1 2">
    <name type="scientific">Natronorubrum tibetense GA33</name>
    <dbReference type="NCBI Taxonomy" id="1114856"/>
    <lineage>
        <taxon>Archaea</taxon>
        <taxon>Methanobacteriati</taxon>
        <taxon>Methanobacteriota</taxon>
        <taxon>Stenosarchaea group</taxon>
        <taxon>Halobacteria</taxon>
        <taxon>Halobacteriales</taxon>
        <taxon>Natrialbaceae</taxon>
        <taxon>Natronorubrum</taxon>
    </lineage>
</organism>
<name>L9VPX9_9EURY</name>
<proteinExistence type="predicted"/>
<dbReference type="AlphaFoldDB" id="L9VPX9"/>
<dbReference type="Proteomes" id="UP000011599">
    <property type="component" value="Unassembled WGS sequence"/>
</dbReference>
<dbReference type="PATRIC" id="fig|1114856.3.peg.3025"/>
<dbReference type="Pfam" id="PF23955">
    <property type="entry name" value="DUF7284"/>
    <property type="match status" value="1"/>
</dbReference>
<dbReference type="EMBL" id="AOHW01000038">
    <property type="protein sequence ID" value="ELY39101.1"/>
    <property type="molecule type" value="Genomic_DNA"/>
</dbReference>